<dbReference type="GO" id="GO:0015074">
    <property type="term" value="P:DNA integration"/>
    <property type="evidence" value="ECO:0007669"/>
    <property type="project" value="InterPro"/>
</dbReference>
<keyword evidence="12" id="KW-1185">Reference proteome</keyword>
<evidence type="ECO:0000256" key="5">
    <source>
        <dbReference type="ARBA" id="ARBA00022801"/>
    </source>
</evidence>
<sequence length="717" mass="80918">RTLANLPLLAKPIHGEELVLYISVGESAVSSVLLREEGVAQFPIYYVSRVMQGAELRYSEIEKCALAVVVTVRKLRPYFLNHKVKVRTNMPLEQTLGQPAVSGRLVKWAVELSEYSIKYEPRKAIKGHVLADFIQEGTKEEEDGGGMWQLFADGSVSRSGAGLGIVLISPKGDYLVFVVKMGFRVSNNEAEYEAVTKGLQLALAGGARRIQVHSDSQLVVGQFQEGFEIKEDRLQRHVDNIKKLKEEFGTFELIQIPRGENVRADLLSKIAQSLDDCKSRSVTLLHMERSATEVEVAEIEEVEDWRAPILKELREGTTKVILRAGYFWPTMKADAKEMARRCMKCQKHDPLIHQPAETMTTMSAPIPFAQWGIDLVGPMPQATGQRKFLIVAVDYFTKWVEAEPLAKITEEKVVQFLYNNICCRFGVPKILISDNGTQFNGKRIRVWCEEMGIEQHFASVAHPQANGQVEVTNRIILNGLKTRLEKASGAWVDELTSVLWAYRTTPRSTTGETPFSLVYGMEALLPVELELQSQQSSTYDQEQNEELMLTALDTIEELREQASTRVEAYKQRMRAAHDRKVKIRRFQVGDLVWKRVDVLKHVGKLEPNWEGPYLVKKVHAGGAYSLKDFIRNRCLGNPLEGFLVQLIEPLYTYIFQLSSPAHRRRPPPSTTAGNRPAPSEVVRAQPHATARITRSRTLPRPDASPSSDAHKHRTKAR</sequence>
<feature type="region of interest" description="Disordered" evidence="8">
    <location>
        <begin position="660"/>
        <end position="717"/>
    </location>
</feature>
<evidence type="ECO:0000259" key="10">
    <source>
        <dbReference type="PROSITE" id="PS50994"/>
    </source>
</evidence>
<dbReference type="PROSITE" id="PS50879">
    <property type="entry name" value="RNASE_H_1"/>
    <property type="match status" value="1"/>
</dbReference>
<gene>
    <name evidence="11" type="ORF">SHERM_29356</name>
</gene>
<evidence type="ECO:0000256" key="7">
    <source>
        <dbReference type="SAM" id="Coils"/>
    </source>
</evidence>
<evidence type="ECO:0000256" key="1">
    <source>
        <dbReference type="ARBA" id="ARBA00022679"/>
    </source>
</evidence>
<accession>A0A9N7RK62</accession>
<dbReference type="SUPFAM" id="SSF53098">
    <property type="entry name" value="Ribonuclease H-like"/>
    <property type="match status" value="2"/>
</dbReference>
<evidence type="ECO:0000256" key="8">
    <source>
        <dbReference type="SAM" id="MobiDB-lite"/>
    </source>
</evidence>
<dbReference type="FunFam" id="3.30.420.10:FF:000032">
    <property type="entry name" value="Retrovirus-related Pol polyprotein from transposon 297-like Protein"/>
    <property type="match status" value="1"/>
</dbReference>
<keyword evidence="2" id="KW-0548">Nucleotidyltransferase</keyword>
<dbReference type="GO" id="GO:0004523">
    <property type="term" value="F:RNA-DNA hybrid ribonuclease activity"/>
    <property type="evidence" value="ECO:0007669"/>
    <property type="project" value="InterPro"/>
</dbReference>
<dbReference type="Proteomes" id="UP001153555">
    <property type="component" value="Unassembled WGS sequence"/>
</dbReference>
<feature type="coiled-coil region" evidence="7">
    <location>
        <begin position="552"/>
        <end position="579"/>
    </location>
</feature>
<dbReference type="PROSITE" id="PS50994">
    <property type="entry name" value="INTEGRASE"/>
    <property type="match status" value="1"/>
</dbReference>
<dbReference type="Gene3D" id="1.10.340.70">
    <property type="match status" value="1"/>
</dbReference>
<dbReference type="InterPro" id="IPR036397">
    <property type="entry name" value="RNaseH_sf"/>
</dbReference>
<dbReference type="InterPro" id="IPR041373">
    <property type="entry name" value="RT_RNaseH"/>
</dbReference>
<dbReference type="Pfam" id="PF00665">
    <property type="entry name" value="rve"/>
    <property type="match status" value="1"/>
</dbReference>
<feature type="domain" description="Integrase catalytic" evidence="10">
    <location>
        <begin position="363"/>
        <end position="522"/>
    </location>
</feature>
<evidence type="ECO:0000313" key="11">
    <source>
        <dbReference type="EMBL" id="CAA0834113.1"/>
    </source>
</evidence>
<dbReference type="GO" id="GO:0003676">
    <property type="term" value="F:nucleic acid binding"/>
    <property type="evidence" value="ECO:0007669"/>
    <property type="project" value="InterPro"/>
</dbReference>
<evidence type="ECO:0000256" key="3">
    <source>
        <dbReference type="ARBA" id="ARBA00022722"/>
    </source>
</evidence>
<name>A0A9N7RK62_STRHE</name>
<comment type="caution">
    <text evidence="11">The sequence shown here is derived from an EMBL/GenBank/DDBJ whole genome shotgun (WGS) entry which is preliminary data.</text>
</comment>
<protein>
    <submittedName>
        <fullName evidence="11">Polynucleotidyl transferase- ribonuclease H-like superfamily protein</fullName>
    </submittedName>
</protein>
<dbReference type="Gene3D" id="3.30.420.10">
    <property type="entry name" value="Ribonuclease H-like superfamily/Ribonuclease H"/>
    <property type="match status" value="2"/>
</dbReference>
<dbReference type="InterPro" id="IPR043502">
    <property type="entry name" value="DNA/RNA_pol_sf"/>
</dbReference>
<dbReference type="SUPFAM" id="SSF56672">
    <property type="entry name" value="DNA/RNA polymerases"/>
    <property type="match status" value="1"/>
</dbReference>
<keyword evidence="3" id="KW-0540">Nuclease</keyword>
<dbReference type="InterPro" id="IPR041588">
    <property type="entry name" value="Integrase_H2C2"/>
</dbReference>
<dbReference type="Pfam" id="PF17917">
    <property type="entry name" value="RT_RNaseH"/>
    <property type="match status" value="1"/>
</dbReference>
<proteinExistence type="predicted"/>
<feature type="non-terminal residue" evidence="11">
    <location>
        <position position="1"/>
    </location>
</feature>
<feature type="domain" description="RNase H type-1" evidence="9">
    <location>
        <begin position="144"/>
        <end position="273"/>
    </location>
</feature>
<dbReference type="OrthoDB" id="912072at2759"/>
<dbReference type="PANTHER" id="PTHR48475:SF2">
    <property type="entry name" value="RIBONUCLEASE H"/>
    <property type="match status" value="1"/>
</dbReference>
<evidence type="ECO:0000256" key="2">
    <source>
        <dbReference type="ARBA" id="ARBA00022695"/>
    </source>
</evidence>
<keyword evidence="1 11" id="KW-0808">Transferase</keyword>
<evidence type="ECO:0000256" key="4">
    <source>
        <dbReference type="ARBA" id="ARBA00022759"/>
    </source>
</evidence>
<dbReference type="CDD" id="cd09279">
    <property type="entry name" value="RNase_HI_like"/>
    <property type="match status" value="1"/>
</dbReference>
<feature type="non-terminal residue" evidence="11">
    <location>
        <position position="717"/>
    </location>
</feature>
<evidence type="ECO:0000256" key="6">
    <source>
        <dbReference type="ARBA" id="ARBA00022918"/>
    </source>
</evidence>
<dbReference type="InterPro" id="IPR012337">
    <property type="entry name" value="RNaseH-like_sf"/>
</dbReference>
<dbReference type="PANTHER" id="PTHR48475">
    <property type="entry name" value="RIBONUCLEASE H"/>
    <property type="match status" value="1"/>
</dbReference>
<dbReference type="GO" id="GO:0003964">
    <property type="term" value="F:RNA-directed DNA polymerase activity"/>
    <property type="evidence" value="ECO:0007669"/>
    <property type="project" value="UniProtKB-KW"/>
</dbReference>
<dbReference type="EMBL" id="CACSLK010027843">
    <property type="protein sequence ID" value="CAA0834113.1"/>
    <property type="molecule type" value="Genomic_DNA"/>
</dbReference>
<dbReference type="InterPro" id="IPR002156">
    <property type="entry name" value="RNaseH_domain"/>
</dbReference>
<reference evidence="11" key="1">
    <citation type="submission" date="2019-12" db="EMBL/GenBank/DDBJ databases">
        <authorList>
            <person name="Scholes J."/>
        </authorList>
    </citation>
    <scope>NUCLEOTIDE SEQUENCE</scope>
</reference>
<evidence type="ECO:0000313" key="12">
    <source>
        <dbReference type="Proteomes" id="UP001153555"/>
    </source>
</evidence>
<keyword evidence="6" id="KW-0695">RNA-directed DNA polymerase</keyword>
<dbReference type="Pfam" id="PF13456">
    <property type="entry name" value="RVT_3"/>
    <property type="match status" value="1"/>
</dbReference>
<dbReference type="AlphaFoldDB" id="A0A9N7RK62"/>
<dbReference type="InterPro" id="IPR001584">
    <property type="entry name" value="Integrase_cat-core"/>
</dbReference>
<dbReference type="Pfam" id="PF17921">
    <property type="entry name" value="Integrase_H2C2"/>
    <property type="match status" value="1"/>
</dbReference>
<keyword evidence="5" id="KW-0378">Hydrolase</keyword>
<keyword evidence="4" id="KW-0255">Endonuclease</keyword>
<evidence type="ECO:0000259" key="9">
    <source>
        <dbReference type="PROSITE" id="PS50879"/>
    </source>
</evidence>
<keyword evidence="7" id="KW-0175">Coiled coil</keyword>
<organism evidence="11 12">
    <name type="scientific">Striga hermonthica</name>
    <name type="common">Purple witchweed</name>
    <name type="synonym">Buchnera hermonthica</name>
    <dbReference type="NCBI Taxonomy" id="68872"/>
    <lineage>
        <taxon>Eukaryota</taxon>
        <taxon>Viridiplantae</taxon>
        <taxon>Streptophyta</taxon>
        <taxon>Embryophyta</taxon>
        <taxon>Tracheophyta</taxon>
        <taxon>Spermatophyta</taxon>
        <taxon>Magnoliopsida</taxon>
        <taxon>eudicotyledons</taxon>
        <taxon>Gunneridae</taxon>
        <taxon>Pentapetalae</taxon>
        <taxon>asterids</taxon>
        <taxon>lamiids</taxon>
        <taxon>Lamiales</taxon>
        <taxon>Orobanchaceae</taxon>
        <taxon>Buchnereae</taxon>
        <taxon>Striga</taxon>
    </lineage>
</organism>